<proteinExistence type="predicted"/>
<dbReference type="EMBL" id="JBHSGV010000004">
    <property type="protein sequence ID" value="MFC4748003.1"/>
    <property type="molecule type" value="Genomic_DNA"/>
</dbReference>
<name>A0ABV9PHE1_9FLAO</name>
<sequence>MKTDKSIKNIVCAAIYRKVMNPEEWLYSSVHVGNISIEFELEENELPIFQVNSSNAKTLITTRQIIEKRDKKEIISVSFEDIDNLIYGDFKGKVNNPELSVFRIIDVYGKAFDFQMETGKASIGFINVVNTILKLKSIITKRSFDSILR</sequence>
<dbReference type="Proteomes" id="UP001595935">
    <property type="component" value="Unassembled WGS sequence"/>
</dbReference>
<comment type="caution">
    <text evidence="1">The sequence shown here is derived from an EMBL/GenBank/DDBJ whole genome shotgun (WGS) entry which is preliminary data.</text>
</comment>
<dbReference type="RefSeq" id="WP_213257998.1">
    <property type="nucleotide sequence ID" value="NZ_JAGYWA010000004.1"/>
</dbReference>
<evidence type="ECO:0000313" key="2">
    <source>
        <dbReference type="Proteomes" id="UP001595935"/>
    </source>
</evidence>
<keyword evidence="2" id="KW-1185">Reference proteome</keyword>
<evidence type="ECO:0000313" key="1">
    <source>
        <dbReference type="EMBL" id="MFC4748003.1"/>
    </source>
</evidence>
<accession>A0ABV9PHE1</accession>
<organism evidence="1 2">
    <name type="scientific">Flavobacterium branchiicola</name>
    <dbReference type="NCBI Taxonomy" id="1114875"/>
    <lineage>
        <taxon>Bacteria</taxon>
        <taxon>Pseudomonadati</taxon>
        <taxon>Bacteroidota</taxon>
        <taxon>Flavobacteriia</taxon>
        <taxon>Flavobacteriales</taxon>
        <taxon>Flavobacteriaceae</taxon>
        <taxon>Flavobacterium</taxon>
    </lineage>
</organism>
<gene>
    <name evidence="1" type="ORF">ACFO5S_11130</name>
</gene>
<reference evidence="2" key="1">
    <citation type="journal article" date="2019" name="Int. J. Syst. Evol. Microbiol.">
        <title>The Global Catalogue of Microorganisms (GCM) 10K type strain sequencing project: providing services to taxonomists for standard genome sequencing and annotation.</title>
        <authorList>
            <consortium name="The Broad Institute Genomics Platform"/>
            <consortium name="The Broad Institute Genome Sequencing Center for Infectious Disease"/>
            <person name="Wu L."/>
            <person name="Ma J."/>
        </authorList>
    </citation>
    <scope>NUCLEOTIDE SEQUENCE [LARGE SCALE GENOMIC DNA]</scope>
    <source>
        <strain evidence="2">WYCCWR 13023</strain>
    </source>
</reference>
<protein>
    <submittedName>
        <fullName evidence="1">Uncharacterized protein</fullName>
    </submittedName>
</protein>